<dbReference type="Gene3D" id="1.10.45.10">
    <property type="entry name" value="Vanillyl-alcohol Oxidase, Chain A, domain 4"/>
    <property type="match status" value="1"/>
</dbReference>
<name>A0A427XRY2_9TREE</name>
<dbReference type="GO" id="GO:0008720">
    <property type="term" value="F:D-lactate dehydrogenase (NAD+) activity"/>
    <property type="evidence" value="ECO:0007669"/>
    <property type="project" value="TreeGrafter"/>
</dbReference>
<dbReference type="Gene3D" id="3.40.462.10">
    <property type="entry name" value="FAD-linked oxidases, C-terminal domain"/>
    <property type="match status" value="1"/>
</dbReference>
<reference evidence="4 5" key="1">
    <citation type="submission" date="2018-11" db="EMBL/GenBank/DDBJ databases">
        <title>Genome sequence of Apiotrichum porosum DSM 27194.</title>
        <authorList>
            <person name="Aliyu H."/>
            <person name="Gorte O."/>
            <person name="Ochsenreither K."/>
        </authorList>
    </citation>
    <scope>NUCLEOTIDE SEQUENCE [LARGE SCALE GENOMIC DNA]</scope>
    <source>
        <strain evidence="4 5">DSM 27194</strain>
    </source>
</reference>
<dbReference type="OrthoDB" id="5332616at2759"/>
<dbReference type="GeneID" id="39592385"/>
<dbReference type="InterPro" id="IPR016170">
    <property type="entry name" value="Cytok_DH_C_sf"/>
</dbReference>
<dbReference type="GO" id="GO:0071949">
    <property type="term" value="F:FAD binding"/>
    <property type="evidence" value="ECO:0007669"/>
    <property type="project" value="InterPro"/>
</dbReference>
<dbReference type="InterPro" id="IPR006094">
    <property type="entry name" value="Oxid_FAD_bind_N"/>
</dbReference>
<dbReference type="GO" id="GO:0005739">
    <property type="term" value="C:mitochondrion"/>
    <property type="evidence" value="ECO:0007669"/>
    <property type="project" value="TreeGrafter"/>
</dbReference>
<proteinExistence type="predicted"/>
<evidence type="ECO:0000313" key="4">
    <source>
        <dbReference type="EMBL" id="RSH81662.1"/>
    </source>
</evidence>
<dbReference type="Proteomes" id="UP000279236">
    <property type="component" value="Unassembled WGS sequence"/>
</dbReference>
<dbReference type="RefSeq" id="XP_028476117.1">
    <property type="nucleotide sequence ID" value="XM_028623184.1"/>
</dbReference>
<dbReference type="InterPro" id="IPR016167">
    <property type="entry name" value="FAD-bd_PCMH_sub1"/>
</dbReference>
<feature type="domain" description="FAD-binding PCMH-type" evidence="3">
    <location>
        <begin position="57"/>
        <end position="244"/>
    </location>
</feature>
<dbReference type="GO" id="GO:1903457">
    <property type="term" value="P:lactate catabolic process"/>
    <property type="evidence" value="ECO:0007669"/>
    <property type="project" value="TreeGrafter"/>
</dbReference>
<protein>
    <recommendedName>
        <fullName evidence="3">FAD-binding PCMH-type domain-containing protein</fullName>
    </recommendedName>
</protein>
<dbReference type="SUPFAM" id="SSF55103">
    <property type="entry name" value="FAD-linked oxidases, C-terminal domain"/>
    <property type="match status" value="1"/>
</dbReference>
<dbReference type="SUPFAM" id="SSF56176">
    <property type="entry name" value="FAD-binding/transporter-associated domain-like"/>
    <property type="match status" value="1"/>
</dbReference>
<evidence type="ECO:0000256" key="1">
    <source>
        <dbReference type="ARBA" id="ARBA00022630"/>
    </source>
</evidence>
<dbReference type="InterPro" id="IPR036318">
    <property type="entry name" value="FAD-bd_PCMH-like_sf"/>
</dbReference>
<dbReference type="PANTHER" id="PTHR11748:SF114">
    <property type="entry name" value="ARYL-ALCOHOL OXIDASE VANILLYL-ALCOHOL OXIDASE (AFU_ORTHOLOGUE AFUA_3G09500)-RELATED"/>
    <property type="match status" value="1"/>
</dbReference>
<evidence type="ECO:0000259" key="3">
    <source>
        <dbReference type="PROSITE" id="PS51387"/>
    </source>
</evidence>
<dbReference type="InterPro" id="IPR016169">
    <property type="entry name" value="FAD-bd_PCMH_sub2"/>
</dbReference>
<dbReference type="InterPro" id="IPR016171">
    <property type="entry name" value="Vanillyl_alc_oxidase_C-sub2"/>
</dbReference>
<dbReference type="Gene3D" id="3.30.465.10">
    <property type="match status" value="1"/>
</dbReference>
<accession>A0A427XRY2</accession>
<dbReference type="EMBL" id="RSCE01000006">
    <property type="protein sequence ID" value="RSH81662.1"/>
    <property type="molecule type" value="Genomic_DNA"/>
</dbReference>
<dbReference type="PANTHER" id="PTHR11748">
    <property type="entry name" value="D-LACTATE DEHYDROGENASE"/>
    <property type="match status" value="1"/>
</dbReference>
<organism evidence="4 5">
    <name type="scientific">Apiotrichum porosum</name>
    <dbReference type="NCBI Taxonomy" id="105984"/>
    <lineage>
        <taxon>Eukaryota</taxon>
        <taxon>Fungi</taxon>
        <taxon>Dikarya</taxon>
        <taxon>Basidiomycota</taxon>
        <taxon>Agaricomycotina</taxon>
        <taxon>Tremellomycetes</taxon>
        <taxon>Trichosporonales</taxon>
        <taxon>Trichosporonaceae</taxon>
        <taxon>Apiotrichum</taxon>
    </lineage>
</organism>
<keyword evidence="1" id="KW-0285">Flavoprotein</keyword>
<sequence length="549" mass="60517">MTLSSSSSNTTSDALAAFYDEAAQLLGDANVSRDHLTGNVKDQAGRDVYGDPFSAQDVNQPAGAVRPATVEEVQAIVKLANKHRVALWTVSRGKNLGYGGSGPVNGGVTVVLDLHRMNKIIEINEEYCYAIVEPGVSFFDLYEEIQRRELKLWPSVPAIGWGSVLGNTTDRGFGYTPNGEHSENQCGMEVVLPNGDLLRTGSGAMEDNKSWALYKGGFGPSFDGLFFQSNYGIVTKLGIQMTPAPEAYATIEIDVPREEDLVPLTATLSDLMRRSIILNSSSLANIFRIALTSRVPEVHARLAQYMKPGSFVPDDVLEEIRVEQKWGFWRSYFALYSSVEMLPGIIKTVQRAFSHIKGVNIVIREFAGEPGHYLSAPKDVGEEEIPHNGIPTIMPLGILNSRGGPGGAHTCFSPVIPPSGRELYDWYLTAKQRITDAKFDFFADFHVYPRYVVGIALVIYRLEEENGIYDLLDHLLHDGAQQGFFEYRTHVRYMDTVASKLKFNNSAHMRFATLLKDTLDPNGILSPGKSGVWNSEVVRATKALKAAAL</sequence>
<comment type="caution">
    <text evidence="4">The sequence shown here is derived from an EMBL/GenBank/DDBJ whole genome shotgun (WGS) entry which is preliminary data.</text>
</comment>
<keyword evidence="5" id="KW-1185">Reference proteome</keyword>
<dbReference type="Gene3D" id="3.30.43.10">
    <property type="entry name" value="Uridine Diphospho-n-acetylenolpyruvylglucosamine Reductase, domain 2"/>
    <property type="match status" value="1"/>
</dbReference>
<evidence type="ECO:0000313" key="5">
    <source>
        <dbReference type="Proteomes" id="UP000279236"/>
    </source>
</evidence>
<dbReference type="Pfam" id="PF01565">
    <property type="entry name" value="FAD_binding_4"/>
    <property type="match status" value="1"/>
</dbReference>
<gene>
    <name evidence="4" type="ORF">EHS24_007842</name>
</gene>
<dbReference type="GO" id="GO:0004458">
    <property type="term" value="F:D-lactate dehydrogenase (cytochrome) activity"/>
    <property type="evidence" value="ECO:0007669"/>
    <property type="project" value="TreeGrafter"/>
</dbReference>
<dbReference type="PROSITE" id="PS51387">
    <property type="entry name" value="FAD_PCMH"/>
    <property type="match status" value="1"/>
</dbReference>
<keyword evidence="2" id="KW-0274">FAD</keyword>
<evidence type="ECO:0000256" key="2">
    <source>
        <dbReference type="ARBA" id="ARBA00022827"/>
    </source>
</evidence>
<dbReference type="STRING" id="105984.A0A427XRY2"/>
<dbReference type="AlphaFoldDB" id="A0A427XRY2"/>
<dbReference type="InterPro" id="IPR016166">
    <property type="entry name" value="FAD-bd_PCMH"/>
</dbReference>
<dbReference type="InterPro" id="IPR016164">
    <property type="entry name" value="FAD-linked_Oxase-like_C"/>
</dbReference>